<gene>
    <name evidence="1" type="ORF">B0T24DRAFT_594669</name>
</gene>
<keyword evidence="2" id="KW-1185">Reference proteome</keyword>
<dbReference type="AlphaFoldDB" id="A0AAE0K6I6"/>
<name>A0AAE0K6I6_9PEZI</name>
<reference evidence="1" key="2">
    <citation type="submission" date="2023-06" db="EMBL/GenBank/DDBJ databases">
        <authorList>
            <consortium name="Lawrence Berkeley National Laboratory"/>
            <person name="Haridas S."/>
            <person name="Hensen N."/>
            <person name="Bonometti L."/>
            <person name="Westerberg I."/>
            <person name="Brannstrom I.O."/>
            <person name="Guillou S."/>
            <person name="Cros-Aarteil S."/>
            <person name="Calhoun S."/>
            <person name="Kuo A."/>
            <person name="Mondo S."/>
            <person name="Pangilinan J."/>
            <person name="Riley R."/>
            <person name="Labutti K."/>
            <person name="Andreopoulos B."/>
            <person name="Lipzen A."/>
            <person name="Chen C."/>
            <person name="Yanf M."/>
            <person name="Daum C."/>
            <person name="Ng V."/>
            <person name="Clum A."/>
            <person name="Steindorff A."/>
            <person name="Ohm R."/>
            <person name="Martin F."/>
            <person name="Silar P."/>
            <person name="Natvig D."/>
            <person name="Lalanne C."/>
            <person name="Gautier V."/>
            <person name="Ament-Velasquez S.L."/>
            <person name="Kruys A."/>
            <person name="Hutchinson M.I."/>
            <person name="Powell A.J."/>
            <person name="Barry K."/>
            <person name="Miller A.N."/>
            <person name="Grigoriev I.V."/>
            <person name="Debuchy R."/>
            <person name="Gladieux P."/>
            <person name="Thoren M.H."/>
            <person name="Johannesson H."/>
        </authorList>
    </citation>
    <scope>NUCLEOTIDE SEQUENCE</scope>
    <source>
        <strain evidence="1">CBS 958.72</strain>
    </source>
</reference>
<evidence type="ECO:0000313" key="1">
    <source>
        <dbReference type="EMBL" id="KAK3370774.1"/>
    </source>
</evidence>
<accession>A0AAE0K6I6</accession>
<proteinExistence type="predicted"/>
<evidence type="ECO:0000313" key="2">
    <source>
        <dbReference type="Proteomes" id="UP001287356"/>
    </source>
</evidence>
<organism evidence="1 2">
    <name type="scientific">Lasiosphaeria ovina</name>
    <dbReference type="NCBI Taxonomy" id="92902"/>
    <lineage>
        <taxon>Eukaryota</taxon>
        <taxon>Fungi</taxon>
        <taxon>Dikarya</taxon>
        <taxon>Ascomycota</taxon>
        <taxon>Pezizomycotina</taxon>
        <taxon>Sordariomycetes</taxon>
        <taxon>Sordariomycetidae</taxon>
        <taxon>Sordariales</taxon>
        <taxon>Lasiosphaeriaceae</taxon>
        <taxon>Lasiosphaeria</taxon>
    </lineage>
</organism>
<comment type="caution">
    <text evidence="1">The sequence shown here is derived from an EMBL/GenBank/DDBJ whole genome shotgun (WGS) entry which is preliminary data.</text>
</comment>
<dbReference type="Proteomes" id="UP001287356">
    <property type="component" value="Unassembled WGS sequence"/>
</dbReference>
<sequence length="153" mass="17078">MEAVVMVARVELLRNGRSEIVSIDGYFGSAQYGDVSPLSYICAVLSRVLLLPGLFEGDEGRVTQGDLEAICRLFKELFHLVPQGTTVYCIVDNRSTYERSGVREHDYGTVLDTLEYAVNAPDSLANFLLILTSPAVSRWLDPLLPRHKMSLRK</sequence>
<reference evidence="1" key="1">
    <citation type="journal article" date="2023" name="Mol. Phylogenet. Evol.">
        <title>Genome-scale phylogeny and comparative genomics of the fungal order Sordariales.</title>
        <authorList>
            <person name="Hensen N."/>
            <person name="Bonometti L."/>
            <person name="Westerberg I."/>
            <person name="Brannstrom I.O."/>
            <person name="Guillou S."/>
            <person name="Cros-Aarteil S."/>
            <person name="Calhoun S."/>
            <person name="Haridas S."/>
            <person name="Kuo A."/>
            <person name="Mondo S."/>
            <person name="Pangilinan J."/>
            <person name="Riley R."/>
            <person name="LaButti K."/>
            <person name="Andreopoulos B."/>
            <person name="Lipzen A."/>
            <person name="Chen C."/>
            <person name="Yan M."/>
            <person name="Daum C."/>
            <person name="Ng V."/>
            <person name="Clum A."/>
            <person name="Steindorff A."/>
            <person name="Ohm R.A."/>
            <person name="Martin F."/>
            <person name="Silar P."/>
            <person name="Natvig D.O."/>
            <person name="Lalanne C."/>
            <person name="Gautier V."/>
            <person name="Ament-Velasquez S.L."/>
            <person name="Kruys A."/>
            <person name="Hutchinson M.I."/>
            <person name="Powell A.J."/>
            <person name="Barry K."/>
            <person name="Miller A.N."/>
            <person name="Grigoriev I.V."/>
            <person name="Debuchy R."/>
            <person name="Gladieux P."/>
            <person name="Hiltunen Thoren M."/>
            <person name="Johannesson H."/>
        </authorList>
    </citation>
    <scope>NUCLEOTIDE SEQUENCE</scope>
    <source>
        <strain evidence="1">CBS 958.72</strain>
    </source>
</reference>
<protein>
    <submittedName>
        <fullName evidence="1">Uncharacterized protein</fullName>
    </submittedName>
</protein>
<dbReference type="EMBL" id="JAULSN010000005">
    <property type="protein sequence ID" value="KAK3370774.1"/>
    <property type="molecule type" value="Genomic_DNA"/>
</dbReference>